<feature type="domain" description="Fibronectin type III-like" evidence="3">
    <location>
        <begin position="567"/>
        <end position="635"/>
    </location>
</feature>
<protein>
    <submittedName>
        <fullName evidence="4">Glycoside hydrolase family 3 C-terminal domain-containing protein</fullName>
    </submittedName>
</protein>
<accession>A0A9Q3XCL3</accession>
<dbReference type="SMART" id="SM01217">
    <property type="entry name" value="Fn3_like"/>
    <property type="match status" value="1"/>
</dbReference>
<dbReference type="GO" id="GO:0005975">
    <property type="term" value="P:carbohydrate metabolic process"/>
    <property type="evidence" value="ECO:0007669"/>
    <property type="project" value="InterPro"/>
</dbReference>
<dbReference type="PANTHER" id="PTHR42715:SF10">
    <property type="entry name" value="BETA-GLUCOSIDASE"/>
    <property type="match status" value="1"/>
</dbReference>
<dbReference type="Pfam" id="PF01915">
    <property type="entry name" value="Glyco_hydro_3_C"/>
    <property type="match status" value="1"/>
</dbReference>
<dbReference type="SUPFAM" id="SSF51445">
    <property type="entry name" value="(Trans)glycosidases"/>
    <property type="match status" value="1"/>
</dbReference>
<dbReference type="Gene3D" id="3.20.20.300">
    <property type="entry name" value="Glycoside hydrolase, family 3, N-terminal domain"/>
    <property type="match status" value="2"/>
</dbReference>
<dbReference type="Gene3D" id="2.60.40.10">
    <property type="entry name" value="Immunoglobulins"/>
    <property type="match status" value="1"/>
</dbReference>
<evidence type="ECO:0000313" key="4">
    <source>
        <dbReference type="EMBL" id="MBY6216896.1"/>
    </source>
</evidence>
<gene>
    <name evidence="4" type="ORF">KUV31_00910</name>
</gene>
<dbReference type="Pfam" id="PF14310">
    <property type="entry name" value="Fn3-like"/>
    <property type="match status" value="1"/>
</dbReference>
<evidence type="ECO:0000313" key="5">
    <source>
        <dbReference type="Proteomes" id="UP000824927"/>
    </source>
</evidence>
<dbReference type="InterPro" id="IPR036881">
    <property type="entry name" value="Glyco_hydro_3_C_sf"/>
</dbReference>
<sequence>MNRFLPDRDCERFVADMLAHMTLLEKAGQLAFRRAPDPGDQREAEGFARALRAGRIGGVRGIVSREQADALQQLAQEETRLGIPLLFSSDIRTGHETVFPTPATMCASFETAAVEAAGKVIAQEAECRGINWLFGPKVAPGTAALDDEQAFQAGQLHLVASMAAALVRGVQAEDETSGQATLACLDLVESSGPRDDAQFQNALAIARSAIDDANVGSLAFHHADADLRRSLEEAADELAAPGRYDGIVLAQWDDLANEANFAESGGQNESVPVDSLVEAVTTGRIDANRLDEAVGRVLRAKYRIGLFGRALSASASAHRGPLPTPVHNREVSLELARRSAVLLRNQPAYLPLGMDSGDILVVGTAASDRHLALAGREGVAASVIDGLEQLGVPYRFVPGLALRNNGTPQDRMIDADRMAIGMASEAAKRAGTIVVVLPCNGSGKLGEAQEQLLTSLMGANPRVVLVTIGARAVDPLLREKRLPVILHGGEPGSMGGHAIAELLTGEANPSGKLPYDLDADGTGEDMRFGHGENYADFALTGVTIEEGSNCIHVSGELRNVGERAGSETIQLYATPHTEAGAGPRALVEFARVQLRPGESRALFFEIGREQIGTALANGRFAVSAGDYEVFLGTSSRRGTGGVIHVSEDLALAMASGRASGGGPRASSAGLRSA</sequence>
<dbReference type="InterPro" id="IPR013783">
    <property type="entry name" value="Ig-like_fold"/>
</dbReference>
<dbReference type="InterPro" id="IPR026891">
    <property type="entry name" value="Fn3-like"/>
</dbReference>
<evidence type="ECO:0000259" key="3">
    <source>
        <dbReference type="SMART" id="SM01217"/>
    </source>
</evidence>
<evidence type="ECO:0000256" key="2">
    <source>
        <dbReference type="ARBA" id="ARBA00022801"/>
    </source>
</evidence>
<dbReference type="Proteomes" id="UP000824927">
    <property type="component" value="Unassembled WGS sequence"/>
</dbReference>
<name>A0A9Q3XCL3_9SPHN</name>
<dbReference type="EMBL" id="JAHVKP010000001">
    <property type="protein sequence ID" value="MBY6216896.1"/>
    <property type="molecule type" value="Genomic_DNA"/>
</dbReference>
<evidence type="ECO:0000256" key="1">
    <source>
        <dbReference type="ARBA" id="ARBA00005336"/>
    </source>
</evidence>
<dbReference type="InterPro" id="IPR036962">
    <property type="entry name" value="Glyco_hydro_3_N_sf"/>
</dbReference>
<proteinExistence type="inferred from homology"/>
<dbReference type="SUPFAM" id="SSF52279">
    <property type="entry name" value="Beta-D-glucan exohydrolase, C-terminal domain"/>
    <property type="match status" value="1"/>
</dbReference>
<dbReference type="AlphaFoldDB" id="A0A9Q3XCL3"/>
<dbReference type="GO" id="GO:0004553">
    <property type="term" value="F:hydrolase activity, hydrolyzing O-glycosyl compounds"/>
    <property type="evidence" value="ECO:0007669"/>
    <property type="project" value="InterPro"/>
</dbReference>
<dbReference type="InterPro" id="IPR050288">
    <property type="entry name" value="Cellulose_deg_GH3"/>
</dbReference>
<dbReference type="InterPro" id="IPR002772">
    <property type="entry name" value="Glyco_hydro_3_C"/>
</dbReference>
<reference evidence="4" key="1">
    <citation type="submission" date="2021-06" db="EMBL/GenBank/DDBJ databases">
        <title>50 bacteria genomes isolated from Dapeng, Shenzhen, China.</title>
        <authorList>
            <person name="Zheng W."/>
            <person name="Yu S."/>
            <person name="Huang Y."/>
        </authorList>
    </citation>
    <scope>NUCLEOTIDE SEQUENCE</scope>
    <source>
        <strain evidence="4">DP4N28-2</strain>
    </source>
</reference>
<dbReference type="Gene3D" id="3.40.50.1700">
    <property type="entry name" value="Glycoside hydrolase family 3 C-terminal domain"/>
    <property type="match status" value="1"/>
</dbReference>
<keyword evidence="2 4" id="KW-0378">Hydrolase</keyword>
<dbReference type="RefSeq" id="WP_222404162.1">
    <property type="nucleotide sequence ID" value="NZ_JAHVKP010000001.1"/>
</dbReference>
<organism evidence="4 5">
    <name type="scientific">Qipengyuania aquimaris</name>
    <dbReference type="NCBI Taxonomy" id="255984"/>
    <lineage>
        <taxon>Bacteria</taxon>
        <taxon>Pseudomonadati</taxon>
        <taxon>Pseudomonadota</taxon>
        <taxon>Alphaproteobacteria</taxon>
        <taxon>Sphingomonadales</taxon>
        <taxon>Erythrobacteraceae</taxon>
        <taxon>Qipengyuania</taxon>
    </lineage>
</organism>
<dbReference type="InterPro" id="IPR017853">
    <property type="entry name" value="GH"/>
</dbReference>
<dbReference type="Pfam" id="PF00933">
    <property type="entry name" value="Glyco_hydro_3"/>
    <property type="match status" value="1"/>
</dbReference>
<dbReference type="InterPro" id="IPR001764">
    <property type="entry name" value="Glyco_hydro_3_N"/>
</dbReference>
<comment type="caution">
    <text evidence="4">The sequence shown here is derived from an EMBL/GenBank/DDBJ whole genome shotgun (WGS) entry which is preliminary data.</text>
</comment>
<comment type="similarity">
    <text evidence="1">Belongs to the glycosyl hydrolase 3 family.</text>
</comment>
<dbReference type="PANTHER" id="PTHR42715">
    <property type="entry name" value="BETA-GLUCOSIDASE"/>
    <property type="match status" value="1"/>
</dbReference>